<comment type="caution">
    <text evidence="3">The sequence shown here is derived from an EMBL/GenBank/DDBJ whole genome shotgun (WGS) entry which is preliminary data.</text>
</comment>
<name>A0A2S8FVD3_9BACT</name>
<protein>
    <recommendedName>
        <fullName evidence="2">DUF4236 domain-containing protein</fullName>
    </recommendedName>
</protein>
<dbReference type="EMBL" id="PUHY01000006">
    <property type="protein sequence ID" value="PQO36137.1"/>
    <property type="molecule type" value="Genomic_DNA"/>
</dbReference>
<reference evidence="3 4" key="1">
    <citation type="submission" date="2018-02" db="EMBL/GenBank/DDBJ databases">
        <title>Comparative genomes isolates from brazilian mangrove.</title>
        <authorList>
            <person name="Araujo J.E."/>
            <person name="Taketani R.G."/>
            <person name="Silva M.C.P."/>
            <person name="Loureco M.V."/>
            <person name="Andreote F.D."/>
        </authorList>
    </citation>
    <scope>NUCLEOTIDE SEQUENCE [LARGE SCALE GENOMIC DNA]</scope>
    <source>
        <strain evidence="3 4">Hex-1 MGV</strain>
    </source>
</reference>
<evidence type="ECO:0000256" key="1">
    <source>
        <dbReference type="SAM" id="MobiDB-lite"/>
    </source>
</evidence>
<proteinExistence type="predicted"/>
<organism evidence="3 4">
    <name type="scientific">Blastopirellula marina</name>
    <dbReference type="NCBI Taxonomy" id="124"/>
    <lineage>
        <taxon>Bacteria</taxon>
        <taxon>Pseudomonadati</taxon>
        <taxon>Planctomycetota</taxon>
        <taxon>Planctomycetia</taxon>
        <taxon>Pirellulales</taxon>
        <taxon>Pirellulaceae</taxon>
        <taxon>Blastopirellula</taxon>
    </lineage>
</organism>
<dbReference type="RefSeq" id="WP_105329426.1">
    <property type="nucleotide sequence ID" value="NZ_PUHY01000006.1"/>
</dbReference>
<feature type="region of interest" description="Disordered" evidence="1">
    <location>
        <begin position="73"/>
        <end position="96"/>
    </location>
</feature>
<dbReference type="AlphaFoldDB" id="A0A2S8FVD3"/>
<evidence type="ECO:0000313" key="4">
    <source>
        <dbReference type="Proteomes" id="UP000238322"/>
    </source>
</evidence>
<feature type="compositionally biased region" description="Basic residues" evidence="1">
    <location>
        <begin position="82"/>
        <end position="96"/>
    </location>
</feature>
<evidence type="ECO:0000313" key="3">
    <source>
        <dbReference type="EMBL" id="PQO36137.1"/>
    </source>
</evidence>
<sequence length="96" mass="10696">MGFSFRKSYTFGPLRVNLSKSGIGFSFGVKGLRAGMSANGRKYVSASVPGTGARYYKSTKSLSGLWNEWFGGEDEAEDEKPKKKPTKKLKKKESFW</sequence>
<gene>
    <name evidence="3" type="ORF">C5Y83_09470</name>
</gene>
<dbReference type="InterPro" id="IPR025330">
    <property type="entry name" value="DUF4236"/>
</dbReference>
<dbReference type="OrthoDB" id="286596at2"/>
<feature type="domain" description="DUF4236" evidence="2">
    <location>
        <begin position="3"/>
        <end position="55"/>
    </location>
</feature>
<evidence type="ECO:0000259" key="2">
    <source>
        <dbReference type="Pfam" id="PF14020"/>
    </source>
</evidence>
<dbReference type="Pfam" id="PF14020">
    <property type="entry name" value="DUF4236"/>
    <property type="match status" value="1"/>
</dbReference>
<dbReference type="Proteomes" id="UP000238322">
    <property type="component" value="Unassembled WGS sequence"/>
</dbReference>
<accession>A0A2S8FVD3</accession>